<sequence length="531" mass="60623">MDTPTSLLLIFCCFSLQIAATTQTENDYSYVLQHYKRFWDDLDDEDIKRIGVKMRTPDFSKDFFTQPLDHFEVLTTETFPQPFYVVDQYWKKPNGPVFLYIGGEWNVRASEFTNGNMVDLAEKYGALILAVEHRFYRNFENAESMSLDQLNYLSSHQALADLAAFREFATKKFNLTERNLWISFGCSYSGMLSAWLRLKYPHLIHGAVSSSGPLRAVANFKEYNEIVTTAFGDPVAKGSEQCVSRIRAAFKTFRNKVDNEQYTELQQAFNSCRPLTNINDRRLLASTLQNPFMAAVQYNLPGYFNVEAVCNIMTNESYPDAFEALRAIYFKPTYWDQYQCQDFSYDGYTSYYRNTSRVTTGRPWLYQTCSQYGFYQTCDSDTNCMFTDLYDLNISLQFCKDVFGIDGPQVLGHVDWTNSFYGSDMPWGSRIVFANGDLDPWHALGVKNDLSDSMKSIMIRGGAHCQDIVPVTSYDSDALKAGRTAIENEVKKWLENPGLYQDPDCPSTGGVGHPFHLTLLVVGLLGGCLKH</sequence>
<comment type="similarity">
    <text evidence="1">Belongs to the peptidase S28 family.</text>
</comment>
<evidence type="ECO:0000256" key="1">
    <source>
        <dbReference type="ARBA" id="ARBA00011079"/>
    </source>
</evidence>
<keyword evidence="4" id="KW-0378">Hydrolase</keyword>
<dbReference type="KEGG" id="aplc:110982154"/>
<gene>
    <name evidence="8" type="primary">LOC110982154</name>
</gene>
<proteinExistence type="inferred from homology"/>
<dbReference type="GeneID" id="110982154"/>
<dbReference type="GO" id="GO:0005764">
    <property type="term" value="C:lysosome"/>
    <property type="evidence" value="ECO:0007669"/>
    <property type="project" value="TreeGrafter"/>
</dbReference>
<dbReference type="GO" id="GO:0005768">
    <property type="term" value="C:endosome"/>
    <property type="evidence" value="ECO:0007669"/>
    <property type="project" value="TreeGrafter"/>
</dbReference>
<keyword evidence="5" id="KW-0325">Glycoprotein</keyword>
<accession>A0A8B7YXT9</accession>
<dbReference type="GO" id="GO:0008239">
    <property type="term" value="F:dipeptidyl-peptidase activity"/>
    <property type="evidence" value="ECO:0007669"/>
    <property type="project" value="TreeGrafter"/>
</dbReference>
<protein>
    <submittedName>
        <fullName evidence="8">Thymus-specific serine protease-like</fullName>
    </submittedName>
</protein>
<dbReference type="GO" id="GO:0070008">
    <property type="term" value="F:serine-type exopeptidase activity"/>
    <property type="evidence" value="ECO:0007669"/>
    <property type="project" value="InterPro"/>
</dbReference>
<dbReference type="Pfam" id="PF05577">
    <property type="entry name" value="Peptidase_S28"/>
    <property type="match status" value="1"/>
</dbReference>
<evidence type="ECO:0000313" key="7">
    <source>
        <dbReference type="Proteomes" id="UP000694845"/>
    </source>
</evidence>
<dbReference type="AlphaFoldDB" id="A0A8B7YXT9"/>
<feature type="signal peptide" evidence="6">
    <location>
        <begin position="1"/>
        <end position="20"/>
    </location>
</feature>
<evidence type="ECO:0000256" key="2">
    <source>
        <dbReference type="ARBA" id="ARBA00022670"/>
    </source>
</evidence>
<dbReference type="OrthoDB" id="1735038at2759"/>
<evidence type="ECO:0000313" key="8">
    <source>
        <dbReference type="RefSeq" id="XP_022096081.1"/>
    </source>
</evidence>
<feature type="chain" id="PRO_5034829237" evidence="6">
    <location>
        <begin position="21"/>
        <end position="531"/>
    </location>
</feature>
<evidence type="ECO:0000256" key="3">
    <source>
        <dbReference type="ARBA" id="ARBA00022729"/>
    </source>
</evidence>
<dbReference type="RefSeq" id="XP_022096081.1">
    <property type="nucleotide sequence ID" value="XM_022240389.1"/>
</dbReference>
<dbReference type="Proteomes" id="UP000694845">
    <property type="component" value="Unplaced"/>
</dbReference>
<keyword evidence="7" id="KW-1185">Reference proteome</keyword>
<dbReference type="PANTHER" id="PTHR11010:SF11">
    <property type="entry name" value="THYMUS-SPECIFIC SERINE PROTEASE"/>
    <property type="match status" value="1"/>
</dbReference>
<evidence type="ECO:0000256" key="4">
    <source>
        <dbReference type="ARBA" id="ARBA00022801"/>
    </source>
</evidence>
<dbReference type="Gene3D" id="3.40.50.1820">
    <property type="entry name" value="alpha/beta hydrolase"/>
    <property type="match status" value="1"/>
</dbReference>
<dbReference type="OMA" id="CERFDVY"/>
<dbReference type="GO" id="GO:0006508">
    <property type="term" value="P:proteolysis"/>
    <property type="evidence" value="ECO:0007669"/>
    <property type="project" value="UniProtKB-KW"/>
</dbReference>
<keyword evidence="2" id="KW-0645">Protease</keyword>
<dbReference type="Gene3D" id="1.20.120.980">
    <property type="entry name" value="Serine carboxypeptidase S28, SKS domain"/>
    <property type="match status" value="1"/>
</dbReference>
<reference evidence="8" key="1">
    <citation type="submission" date="2025-08" db="UniProtKB">
        <authorList>
            <consortium name="RefSeq"/>
        </authorList>
    </citation>
    <scope>IDENTIFICATION</scope>
</reference>
<dbReference type="InterPro" id="IPR042269">
    <property type="entry name" value="Ser_carbopepase_S28_SKS"/>
</dbReference>
<evidence type="ECO:0000256" key="6">
    <source>
        <dbReference type="SAM" id="SignalP"/>
    </source>
</evidence>
<dbReference type="InterPro" id="IPR008758">
    <property type="entry name" value="Peptidase_S28"/>
</dbReference>
<keyword evidence="3 6" id="KW-0732">Signal</keyword>
<organism evidence="7 8">
    <name type="scientific">Acanthaster planci</name>
    <name type="common">Crown-of-thorns starfish</name>
    <dbReference type="NCBI Taxonomy" id="133434"/>
    <lineage>
        <taxon>Eukaryota</taxon>
        <taxon>Metazoa</taxon>
        <taxon>Echinodermata</taxon>
        <taxon>Eleutherozoa</taxon>
        <taxon>Asterozoa</taxon>
        <taxon>Asteroidea</taxon>
        <taxon>Valvatacea</taxon>
        <taxon>Valvatida</taxon>
        <taxon>Acanthasteridae</taxon>
        <taxon>Acanthaster</taxon>
    </lineage>
</organism>
<dbReference type="SUPFAM" id="SSF53474">
    <property type="entry name" value="alpha/beta-Hydrolases"/>
    <property type="match status" value="2"/>
</dbReference>
<name>A0A8B7YXT9_ACAPL</name>
<evidence type="ECO:0000256" key="5">
    <source>
        <dbReference type="ARBA" id="ARBA00023180"/>
    </source>
</evidence>
<dbReference type="PANTHER" id="PTHR11010">
    <property type="entry name" value="PROTEASE S28 PRO-X CARBOXYPEPTIDASE-RELATED"/>
    <property type="match status" value="1"/>
</dbReference>
<dbReference type="InterPro" id="IPR029058">
    <property type="entry name" value="AB_hydrolase_fold"/>
</dbReference>